<dbReference type="PANTHER" id="PTHR36115:SF4">
    <property type="entry name" value="MEMBRANE PROTEIN"/>
    <property type="match status" value="1"/>
</dbReference>
<accession>A0A2W2EMK3</accession>
<protein>
    <submittedName>
        <fullName evidence="8">RDD family protein</fullName>
    </submittedName>
</protein>
<keyword evidence="5 6" id="KW-0472">Membrane</keyword>
<dbReference type="EMBL" id="POTY01000078">
    <property type="protein sequence ID" value="PZG17989.1"/>
    <property type="molecule type" value="Genomic_DNA"/>
</dbReference>
<dbReference type="Proteomes" id="UP000248924">
    <property type="component" value="Unassembled WGS sequence"/>
</dbReference>
<feature type="transmembrane region" description="Helical" evidence="6">
    <location>
        <begin position="66"/>
        <end position="92"/>
    </location>
</feature>
<feature type="domain" description="RDD" evidence="7">
    <location>
        <begin position="9"/>
        <end position="168"/>
    </location>
</feature>
<evidence type="ECO:0000259" key="7">
    <source>
        <dbReference type="Pfam" id="PF06271"/>
    </source>
</evidence>
<evidence type="ECO:0000256" key="1">
    <source>
        <dbReference type="ARBA" id="ARBA00004651"/>
    </source>
</evidence>
<keyword evidence="4 6" id="KW-1133">Transmembrane helix</keyword>
<reference evidence="8 9" key="1">
    <citation type="submission" date="2018-01" db="EMBL/GenBank/DDBJ databases">
        <title>Draft genome sequence of Jishengella sp. NA12.</title>
        <authorList>
            <person name="Sahin N."/>
            <person name="Ay H."/>
            <person name="Saygin H."/>
        </authorList>
    </citation>
    <scope>NUCLEOTIDE SEQUENCE [LARGE SCALE GENOMIC DNA]</scope>
    <source>
        <strain evidence="8 9">NA12</strain>
    </source>
</reference>
<keyword evidence="2" id="KW-1003">Cell membrane</keyword>
<evidence type="ECO:0000256" key="3">
    <source>
        <dbReference type="ARBA" id="ARBA00022692"/>
    </source>
</evidence>
<keyword evidence="3 6" id="KW-0812">Transmembrane</keyword>
<evidence type="ECO:0000256" key="4">
    <source>
        <dbReference type="ARBA" id="ARBA00022989"/>
    </source>
</evidence>
<dbReference type="Pfam" id="PF06271">
    <property type="entry name" value="RDD"/>
    <property type="match status" value="1"/>
</dbReference>
<dbReference type="GO" id="GO:0005886">
    <property type="term" value="C:plasma membrane"/>
    <property type="evidence" value="ECO:0007669"/>
    <property type="project" value="UniProtKB-SubCell"/>
</dbReference>
<name>A0A2W2EMK3_9ACTN</name>
<keyword evidence="9" id="KW-1185">Reference proteome</keyword>
<dbReference type="AlphaFoldDB" id="A0A2W2EMK3"/>
<feature type="transmembrane region" description="Helical" evidence="6">
    <location>
        <begin position="16"/>
        <end position="46"/>
    </location>
</feature>
<dbReference type="PANTHER" id="PTHR36115">
    <property type="entry name" value="PROLINE-RICH ANTIGEN HOMOLOG-RELATED"/>
    <property type="match status" value="1"/>
</dbReference>
<evidence type="ECO:0000256" key="5">
    <source>
        <dbReference type="ARBA" id="ARBA00023136"/>
    </source>
</evidence>
<sequence length="176" mass="19516">MLGPGGQPLASFGDRLLAYLIDMVIASGVLMVLFLPVLLIVPLWLASRMTRTNPAGTVAELDPGTVFLHVMLPLLLLQAALFVLMLGLYWLYHVEYLKRTGQTIGKKAMKLRVVPLDPNGTLDRRMAGRRYLVQFVGGSLVPGGSYVDGLWQLWDKPWQQCLHDKFAGTVVVKVSR</sequence>
<dbReference type="InterPro" id="IPR051791">
    <property type="entry name" value="Pra-immunoreactive"/>
</dbReference>
<evidence type="ECO:0000256" key="6">
    <source>
        <dbReference type="SAM" id="Phobius"/>
    </source>
</evidence>
<comment type="subcellular location">
    <subcellularLocation>
        <location evidence="1">Cell membrane</location>
        <topology evidence="1">Multi-pass membrane protein</topology>
    </subcellularLocation>
</comment>
<dbReference type="InterPro" id="IPR010432">
    <property type="entry name" value="RDD"/>
</dbReference>
<evidence type="ECO:0000256" key="2">
    <source>
        <dbReference type="ARBA" id="ARBA00022475"/>
    </source>
</evidence>
<evidence type="ECO:0000313" key="9">
    <source>
        <dbReference type="Proteomes" id="UP000248924"/>
    </source>
</evidence>
<dbReference type="OrthoDB" id="5244233at2"/>
<gene>
    <name evidence="8" type="ORF">C1I95_14360</name>
</gene>
<evidence type="ECO:0000313" key="8">
    <source>
        <dbReference type="EMBL" id="PZG17989.1"/>
    </source>
</evidence>
<comment type="caution">
    <text evidence="8">The sequence shown here is derived from an EMBL/GenBank/DDBJ whole genome shotgun (WGS) entry which is preliminary data.</text>
</comment>
<organism evidence="8 9">
    <name type="scientific">Micromonospora craterilacus</name>
    <dbReference type="NCBI Taxonomy" id="1655439"/>
    <lineage>
        <taxon>Bacteria</taxon>
        <taxon>Bacillati</taxon>
        <taxon>Actinomycetota</taxon>
        <taxon>Actinomycetes</taxon>
        <taxon>Micromonosporales</taxon>
        <taxon>Micromonosporaceae</taxon>
        <taxon>Micromonospora</taxon>
    </lineage>
</organism>
<proteinExistence type="predicted"/>